<organism evidence="2 3">
    <name type="scientific">Pseudomonas syringae</name>
    <dbReference type="NCBI Taxonomy" id="317"/>
    <lineage>
        <taxon>Bacteria</taxon>
        <taxon>Pseudomonadati</taxon>
        <taxon>Pseudomonadota</taxon>
        <taxon>Gammaproteobacteria</taxon>
        <taxon>Pseudomonadales</taxon>
        <taxon>Pseudomonadaceae</taxon>
        <taxon>Pseudomonas</taxon>
    </lineage>
</organism>
<dbReference type="Pfam" id="PF01979">
    <property type="entry name" value="Amidohydro_1"/>
    <property type="match status" value="1"/>
</dbReference>
<evidence type="ECO:0000259" key="1">
    <source>
        <dbReference type="Pfam" id="PF01979"/>
    </source>
</evidence>
<accession>A0A085VH64</accession>
<keyword evidence="3" id="KW-1185">Reference proteome</keyword>
<dbReference type="Gene3D" id="2.30.40.10">
    <property type="entry name" value="Urease, subunit C, domain 1"/>
    <property type="match status" value="1"/>
</dbReference>
<dbReference type="InterPro" id="IPR051781">
    <property type="entry name" value="Metallo-dep_Hydrolase"/>
</dbReference>
<dbReference type="SUPFAM" id="SSF51338">
    <property type="entry name" value="Composite domain of metallo-dependent hydrolases"/>
    <property type="match status" value="1"/>
</dbReference>
<dbReference type="PANTHER" id="PTHR43135">
    <property type="entry name" value="ALPHA-D-RIBOSE 1-METHYLPHOSPHONATE 5-TRIPHOSPHATE DIPHOSPHATASE"/>
    <property type="match status" value="1"/>
</dbReference>
<dbReference type="EMBL" id="JPQU01000041">
    <property type="protein sequence ID" value="KFE54777.1"/>
    <property type="molecule type" value="Genomic_DNA"/>
</dbReference>
<proteinExistence type="predicted"/>
<dbReference type="CDD" id="cd01299">
    <property type="entry name" value="Met_dep_hydrolase_A"/>
    <property type="match status" value="1"/>
</dbReference>
<dbReference type="InterPro" id="IPR006680">
    <property type="entry name" value="Amidohydro-rel"/>
</dbReference>
<dbReference type="AlphaFoldDB" id="A0A085VH64"/>
<dbReference type="PATRIC" id="fig|317.175.peg.3138"/>
<dbReference type="Gene3D" id="3.20.20.140">
    <property type="entry name" value="Metal-dependent hydrolases"/>
    <property type="match status" value="1"/>
</dbReference>
<dbReference type="Proteomes" id="UP000028631">
    <property type="component" value="Unassembled WGS sequence"/>
</dbReference>
<feature type="domain" description="Amidohydrolase-related" evidence="1">
    <location>
        <begin position="64"/>
        <end position="400"/>
    </location>
</feature>
<dbReference type="InterPro" id="IPR011059">
    <property type="entry name" value="Metal-dep_hydrolase_composite"/>
</dbReference>
<dbReference type="GO" id="GO:0016810">
    <property type="term" value="F:hydrolase activity, acting on carbon-nitrogen (but not peptide) bonds"/>
    <property type="evidence" value="ECO:0007669"/>
    <property type="project" value="InterPro"/>
</dbReference>
<evidence type="ECO:0000313" key="3">
    <source>
        <dbReference type="Proteomes" id="UP000028631"/>
    </source>
</evidence>
<reference evidence="2 3" key="1">
    <citation type="submission" date="2014-07" db="EMBL/GenBank/DDBJ databases">
        <title>Draft Genome Sequences of Environmental Pseudomonas syringae strains.</title>
        <authorList>
            <person name="Baltrus D.A."/>
            <person name="Berge O."/>
            <person name="Morris C."/>
        </authorList>
    </citation>
    <scope>NUCLEOTIDE SEQUENCE [LARGE SCALE GENOMIC DNA]</scope>
    <source>
        <strain evidence="2 3">GAW0119</strain>
    </source>
</reference>
<name>A0A085VH64_PSESX</name>
<dbReference type="OrthoDB" id="9782972at2"/>
<dbReference type="SUPFAM" id="SSF51556">
    <property type="entry name" value="Metallo-dependent hydrolases"/>
    <property type="match status" value="1"/>
</dbReference>
<protein>
    <submittedName>
        <fullName evidence="2">Peptidase M38</fullName>
    </submittedName>
</protein>
<dbReference type="InterPro" id="IPR057744">
    <property type="entry name" value="OTAase-like"/>
</dbReference>
<dbReference type="RefSeq" id="WP_032629334.1">
    <property type="nucleotide sequence ID" value="NZ_JPQU01000041.1"/>
</dbReference>
<dbReference type="PANTHER" id="PTHR43135:SF3">
    <property type="entry name" value="ALPHA-D-RIBOSE 1-METHYLPHOSPHONATE 5-TRIPHOSPHATE DIPHOSPHATASE"/>
    <property type="match status" value="1"/>
</dbReference>
<comment type="caution">
    <text evidence="2">The sequence shown here is derived from an EMBL/GenBank/DDBJ whole genome shotgun (WGS) entry which is preliminary data.</text>
</comment>
<gene>
    <name evidence="2" type="ORF">IV01_15080</name>
</gene>
<dbReference type="InterPro" id="IPR032466">
    <property type="entry name" value="Metal_Hydrolase"/>
</dbReference>
<sequence>MSTQNTSRLILRNGQLLDVVKGELLGGLEVVIEGGRISAVRPQGSLQTSTAEADAQVIDLDGRTLMPGLIDCHVHVLASNANLGMNALQPNAIIMYRALPILEAMLNRGFTTVRDAGGADWALARSIALGLVPGPRIFAAGKALSQTGGHGDMRARGELLLSEPCSCCFRAGAIARVVDGVDNVRLAVREELQQGANQIKIMASGGVSSPTDPIANTQYSEAEIRAIVDEAEAANTYVMAHAYTARAIRRAIECGVRTIEHGNLVDADTAKLMAEKGAFAVPTQVTYEMLAKHGAEAGLPPDSVAKIEDVRLAGRNALKLFADAGVEMGYGSDLLGDMHQYQSHELQIRAEVLGNLAALRSATSVAAKILQREGQLGCIAEGAIADLLVVDGNPLENIDCLVGQGENLAMIIQEGKIKKNTLV</sequence>
<evidence type="ECO:0000313" key="2">
    <source>
        <dbReference type="EMBL" id="KFE54777.1"/>
    </source>
</evidence>